<evidence type="ECO:0000256" key="2">
    <source>
        <dbReference type="SAM" id="MobiDB-lite"/>
    </source>
</evidence>
<keyword evidence="5" id="KW-1185">Reference proteome</keyword>
<feature type="region of interest" description="Disordered" evidence="2">
    <location>
        <begin position="31"/>
        <end position="88"/>
    </location>
</feature>
<evidence type="ECO:0000256" key="1">
    <source>
        <dbReference type="PROSITE-ProRule" id="PRU00339"/>
    </source>
</evidence>
<feature type="compositionally biased region" description="Basic and acidic residues" evidence="2">
    <location>
        <begin position="127"/>
        <end position="138"/>
    </location>
</feature>
<comment type="caution">
    <text evidence="4">The sequence shown here is derived from an EMBL/GenBank/DDBJ whole genome shotgun (WGS) entry which is preliminary data.</text>
</comment>
<feature type="compositionally biased region" description="Basic and acidic residues" evidence="2">
    <location>
        <begin position="75"/>
        <end position="88"/>
    </location>
</feature>
<dbReference type="Proteomes" id="UP000825935">
    <property type="component" value="Chromosome 20"/>
</dbReference>
<feature type="domain" description="RNA-polymerase II-associated protein 3-like C-terminal" evidence="3">
    <location>
        <begin position="388"/>
        <end position="477"/>
    </location>
</feature>
<feature type="region of interest" description="Disordered" evidence="2">
    <location>
        <begin position="319"/>
        <end position="356"/>
    </location>
</feature>
<evidence type="ECO:0000259" key="3">
    <source>
        <dbReference type="Pfam" id="PF13877"/>
    </source>
</evidence>
<keyword evidence="1" id="KW-0802">TPR repeat</keyword>
<dbReference type="OrthoDB" id="629492at2759"/>
<dbReference type="Pfam" id="PF13181">
    <property type="entry name" value="TPR_8"/>
    <property type="match status" value="1"/>
</dbReference>
<dbReference type="PANTHER" id="PTHR47329">
    <property type="entry name" value="OS05G0129900 PROTEIN"/>
    <property type="match status" value="1"/>
</dbReference>
<dbReference type="SMART" id="SM00028">
    <property type="entry name" value="TPR"/>
    <property type="match status" value="3"/>
</dbReference>
<feature type="compositionally biased region" description="Basic and acidic residues" evidence="2">
    <location>
        <begin position="329"/>
        <end position="340"/>
    </location>
</feature>
<feature type="repeat" description="TPR" evidence="1">
    <location>
        <begin position="183"/>
        <end position="216"/>
    </location>
</feature>
<dbReference type="PANTHER" id="PTHR47329:SF1">
    <property type="entry name" value="OS05G0129900 PROTEIN"/>
    <property type="match status" value="1"/>
</dbReference>
<dbReference type="EMBL" id="CM035425">
    <property type="protein sequence ID" value="KAH7332405.1"/>
    <property type="molecule type" value="Genomic_DNA"/>
</dbReference>
<proteinExistence type="predicted"/>
<dbReference type="SUPFAM" id="SSF48452">
    <property type="entry name" value="TPR-like"/>
    <property type="match status" value="1"/>
</dbReference>
<dbReference type="PROSITE" id="PS50005">
    <property type="entry name" value="TPR"/>
    <property type="match status" value="1"/>
</dbReference>
<accession>A0A8T2SK64</accession>
<organism evidence="4 5">
    <name type="scientific">Ceratopteris richardii</name>
    <name type="common">Triangle waterfern</name>
    <dbReference type="NCBI Taxonomy" id="49495"/>
    <lineage>
        <taxon>Eukaryota</taxon>
        <taxon>Viridiplantae</taxon>
        <taxon>Streptophyta</taxon>
        <taxon>Embryophyta</taxon>
        <taxon>Tracheophyta</taxon>
        <taxon>Polypodiopsida</taxon>
        <taxon>Polypodiidae</taxon>
        <taxon>Polypodiales</taxon>
        <taxon>Pteridineae</taxon>
        <taxon>Pteridaceae</taxon>
        <taxon>Parkerioideae</taxon>
        <taxon>Ceratopteris</taxon>
    </lineage>
</organism>
<dbReference type="InterPro" id="IPR025986">
    <property type="entry name" value="RPAP3-like_C"/>
</dbReference>
<name>A0A8T2SK64_CERRI</name>
<dbReference type="AlphaFoldDB" id="A0A8T2SK64"/>
<dbReference type="InterPro" id="IPR011990">
    <property type="entry name" value="TPR-like_helical_dom_sf"/>
</dbReference>
<evidence type="ECO:0000313" key="4">
    <source>
        <dbReference type="EMBL" id="KAH7332405.1"/>
    </source>
</evidence>
<dbReference type="Pfam" id="PF13877">
    <property type="entry name" value="RPAP3_C"/>
    <property type="match status" value="1"/>
</dbReference>
<dbReference type="InterPro" id="IPR019734">
    <property type="entry name" value="TPR_rpt"/>
</dbReference>
<dbReference type="Gene3D" id="1.25.40.10">
    <property type="entry name" value="Tetratricopeptide repeat domain"/>
    <property type="match status" value="1"/>
</dbReference>
<feature type="region of interest" description="Disordered" evidence="2">
    <location>
        <begin position="116"/>
        <end position="169"/>
    </location>
</feature>
<feature type="compositionally biased region" description="Basic and acidic residues" evidence="2">
    <location>
        <begin position="51"/>
        <end position="63"/>
    </location>
</feature>
<protein>
    <recommendedName>
        <fullName evidence="3">RNA-polymerase II-associated protein 3-like C-terminal domain-containing protein</fullName>
    </recommendedName>
</protein>
<dbReference type="OMA" id="NFTPDRP"/>
<sequence length="510" mass="57564">MSINTQNQIRDSALELQDFLKDLKQWESKIKEKDKNLKSQTQGVSDLPPVRGHEGSKSLHAVEHTYGGKAGSEVSEGRQRKDKALHDTAAKHTYDYFRDKWDKFDVEAALKEIDENDVPSSSVLQDDQGKKRVQDARKSVNQSRVSDSRFVPQVAERPKAEPVNRNGTPSIVKCQSSDSFVDATAEKEMGNSFFKEKKYVQAIECYSRSIALQPSAVSYANRAMAYIKIRRFKEAEADCTEAIGFDDRYVKAYSRRSTSRKELGDFLGAVSDAEFALRLEPENKELKEQYIHAKALCEKMMNVKPDEKKIPVPIEELRATSNINGSSDAKAHHMYKEESSLHPSPMPREQYPKHDEGAGKNGKVVFSAEAVAASIAAARAATQAKLTAPNNFYEFEAVWKGFTSNPLQQAELLKVIKPSTLPHMFKDNLSPKLLGEILRALELLFPENASHAVDILESLTLSKRFGITAMCLSSKEKKELQRLWEEVFSVSQFDEEKMHVLDRLRPKFLV</sequence>
<gene>
    <name evidence="4" type="ORF">KP509_20G085400</name>
</gene>
<reference evidence="4" key="1">
    <citation type="submission" date="2021-08" db="EMBL/GenBank/DDBJ databases">
        <title>WGS assembly of Ceratopteris richardii.</title>
        <authorList>
            <person name="Marchant D.B."/>
            <person name="Chen G."/>
            <person name="Jenkins J."/>
            <person name="Shu S."/>
            <person name="Leebens-Mack J."/>
            <person name="Grimwood J."/>
            <person name="Schmutz J."/>
            <person name="Soltis P."/>
            <person name="Soltis D."/>
            <person name="Chen Z.-H."/>
        </authorList>
    </citation>
    <scope>NUCLEOTIDE SEQUENCE</scope>
    <source>
        <strain evidence="4">Whitten #5841</strain>
        <tissue evidence="4">Leaf</tissue>
    </source>
</reference>
<evidence type="ECO:0000313" key="5">
    <source>
        <dbReference type="Proteomes" id="UP000825935"/>
    </source>
</evidence>